<feature type="domain" description="N-acetyltransferase" evidence="1">
    <location>
        <begin position="6"/>
        <end position="91"/>
    </location>
</feature>
<dbReference type="GO" id="GO:0016746">
    <property type="term" value="F:acyltransferase activity"/>
    <property type="evidence" value="ECO:0007669"/>
    <property type="project" value="UniProtKB-KW"/>
</dbReference>
<dbReference type="InterPro" id="IPR031165">
    <property type="entry name" value="GNAT_YJDJ"/>
</dbReference>
<keyword evidence="2" id="KW-0808">Transferase</keyword>
<dbReference type="EMBL" id="JBBBNY010000003">
    <property type="protein sequence ID" value="MEI7036279.1"/>
    <property type="molecule type" value="Genomic_DNA"/>
</dbReference>
<dbReference type="Proteomes" id="UP001381174">
    <property type="component" value="Unassembled WGS sequence"/>
</dbReference>
<dbReference type="PROSITE" id="PS51729">
    <property type="entry name" value="GNAT_YJDJ"/>
    <property type="match status" value="1"/>
</dbReference>
<organism evidence="2 3">
    <name type="scientific">Fulvimonas yonginensis</name>
    <dbReference type="NCBI Taxonomy" id="1495200"/>
    <lineage>
        <taxon>Bacteria</taxon>
        <taxon>Pseudomonadati</taxon>
        <taxon>Pseudomonadota</taxon>
        <taxon>Gammaproteobacteria</taxon>
        <taxon>Lysobacterales</taxon>
        <taxon>Rhodanobacteraceae</taxon>
        <taxon>Fulvimonas</taxon>
    </lineage>
</organism>
<accession>A0ABU8JAJ7</accession>
<evidence type="ECO:0000313" key="2">
    <source>
        <dbReference type="EMBL" id="MEI7036279.1"/>
    </source>
</evidence>
<dbReference type="InterPro" id="IPR045057">
    <property type="entry name" value="Gcn5-rel_NAT"/>
</dbReference>
<dbReference type="InterPro" id="IPR016181">
    <property type="entry name" value="Acyl_CoA_acyltransferase"/>
</dbReference>
<comment type="caution">
    <text evidence="2">The sequence shown here is derived from an EMBL/GenBank/DDBJ whole genome shotgun (WGS) entry which is preliminary data.</text>
</comment>
<dbReference type="SUPFAM" id="SSF55729">
    <property type="entry name" value="Acyl-CoA N-acyltransferases (Nat)"/>
    <property type="match status" value="1"/>
</dbReference>
<name>A0ABU8JAJ7_9GAMM</name>
<gene>
    <name evidence="2" type="ORF">WAT24_05860</name>
</gene>
<evidence type="ECO:0000313" key="3">
    <source>
        <dbReference type="Proteomes" id="UP001381174"/>
    </source>
</evidence>
<dbReference type="EC" id="2.3.1.-" evidence="2"/>
<dbReference type="RefSeq" id="WP_336806899.1">
    <property type="nucleotide sequence ID" value="NZ_JBBBNY010000003.1"/>
</dbReference>
<dbReference type="Gene3D" id="3.40.630.30">
    <property type="match status" value="1"/>
</dbReference>
<dbReference type="PANTHER" id="PTHR31435">
    <property type="entry name" value="PROTEIN NATD1"/>
    <property type="match status" value="1"/>
</dbReference>
<keyword evidence="2" id="KW-0012">Acyltransferase</keyword>
<protein>
    <submittedName>
        <fullName evidence="2">GNAT family N-acetyltransferase</fullName>
        <ecNumber evidence="2">2.3.1.-</ecNumber>
    </submittedName>
</protein>
<keyword evidence="3" id="KW-1185">Reference proteome</keyword>
<evidence type="ECO:0000259" key="1">
    <source>
        <dbReference type="PROSITE" id="PS51729"/>
    </source>
</evidence>
<dbReference type="Pfam" id="PF14542">
    <property type="entry name" value="Acetyltransf_CG"/>
    <property type="match status" value="1"/>
</dbReference>
<reference evidence="2 3" key="1">
    <citation type="journal article" date="2014" name="Int. J. Syst. Evol. Microbiol.">
        <title>Fulvimonas yonginensis sp. nov., isolated from greenhouse soil, and emended description of the genus Fulvimonas.</title>
        <authorList>
            <person name="Ahn J.H."/>
            <person name="Kim S.J."/>
            <person name="Weon H.Y."/>
            <person name="Hong S.B."/>
            <person name="Seok S.J."/>
            <person name="Kwon S.W."/>
        </authorList>
    </citation>
    <scope>NUCLEOTIDE SEQUENCE [LARGE SCALE GENOMIC DNA]</scope>
    <source>
        <strain evidence="2 3">KACC 16952</strain>
    </source>
</reference>
<proteinExistence type="predicted"/>
<sequence length="91" mass="9974">MGYEIRHDPRAQRFETRVEGQLCELDYRLAGSVMTITHTGVPSAVEGRGIASALTQAAMETARASGWKVVPACAYAAAWLRRHPEFADLQA</sequence>
<dbReference type="PANTHER" id="PTHR31435:SF9">
    <property type="entry name" value="PROTEIN NATD1"/>
    <property type="match status" value="1"/>
</dbReference>